<evidence type="ECO:0000313" key="1">
    <source>
        <dbReference type="EMBL" id="PAU96895.1"/>
    </source>
</evidence>
<dbReference type="Proteomes" id="UP000218023">
    <property type="component" value="Unassembled WGS sequence"/>
</dbReference>
<name>A0A2A2GJ51_9RHOB</name>
<proteinExistence type="predicted"/>
<gene>
    <name evidence="1" type="ORF">CK240_11555</name>
</gene>
<accession>A0A2A2GJ51</accession>
<comment type="caution">
    <text evidence="1">The sequence shown here is derived from an EMBL/GenBank/DDBJ whole genome shotgun (WGS) entry which is preliminary data.</text>
</comment>
<protein>
    <submittedName>
        <fullName evidence="1">Uncharacterized protein</fullName>
    </submittedName>
</protein>
<organism evidence="1 2">
    <name type="scientific">Paracoccus salipaludis</name>
    <dbReference type="NCBI Taxonomy" id="2032623"/>
    <lineage>
        <taxon>Bacteria</taxon>
        <taxon>Pseudomonadati</taxon>
        <taxon>Pseudomonadota</taxon>
        <taxon>Alphaproteobacteria</taxon>
        <taxon>Rhodobacterales</taxon>
        <taxon>Paracoccaceae</taxon>
        <taxon>Paracoccus</taxon>
    </lineage>
</organism>
<dbReference type="AlphaFoldDB" id="A0A2A2GJ51"/>
<keyword evidence="2" id="KW-1185">Reference proteome</keyword>
<reference evidence="1 2" key="1">
    <citation type="submission" date="2017-09" db="EMBL/GenBank/DDBJ databases">
        <title>Paracoccus alkalisoli sp. nov., isolated from saline alkaline soil.</title>
        <authorList>
            <person name="Dong X."/>
            <person name="Zhang G."/>
        </authorList>
    </citation>
    <scope>NUCLEOTIDE SEQUENCE [LARGE SCALE GENOMIC DNA]</scope>
    <source>
        <strain evidence="1 2">WN007</strain>
    </source>
</reference>
<dbReference type="EMBL" id="NSJZ01000009">
    <property type="protein sequence ID" value="PAU96895.1"/>
    <property type="molecule type" value="Genomic_DNA"/>
</dbReference>
<evidence type="ECO:0000313" key="2">
    <source>
        <dbReference type="Proteomes" id="UP000218023"/>
    </source>
</evidence>
<sequence>MRDDLHRACDLTQLDVVTISDEAAALVVTGIYDIADVAIKGQPHLRISTHCHDPATQRTAIVVAGNSCQFAQTHQRPTTFAGCRDEVLAFVP</sequence>